<dbReference type="Proteomes" id="UP001174909">
    <property type="component" value="Unassembled WGS sequence"/>
</dbReference>
<feature type="chain" id="PRO_5041212346" description="Fibronectin type-III domain-containing protein" evidence="1">
    <location>
        <begin position="26"/>
        <end position="171"/>
    </location>
</feature>
<dbReference type="Pfam" id="PF00041">
    <property type="entry name" value="fn3"/>
    <property type="match status" value="1"/>
</dbReference>
<evidence type="ECO:0000313" key="4">
    <source>
        <dbReference type="Proteomes" id="UP001174909"/>
    </source>
</evidence>
<evidence type="ECO:0000313" key="3">
    <source>
        <dbReference type="EMBL" id="CAI8006900.1"/>
    </source>
</evidence>
<keyword evidence="4" id="KW-1185">Reference proteome</keyword>
<organism evidence="3 4">
    <name type="scientific">Geodia barretti</name>
    <name type="common">Barrett's horny sponge</name>
    <dbReference type="NCBI Taxonomy" id="519541"/>
    <lineage>
        <taxon>Eukaryota</taxon>
        <taxon>Metazoa</taxon>
        <taxon>Porifera</taxon>
        <taxon>Demospongiae</taxon>
        <taxon>Heteroscleromorpha</taxon>
        <taxon>Tetractinellida</taxon>
        <taxon>Astrophorina</taxon>
        <taxon>Geodiidae</taxon>
        <taxon>Geodia</taxon>
    </lineage>
</organism>
<dbReference type="CDD" id="cd00063">
    <property type="entry name" value="FN3"/>
    <property type="match status" value="1"/>
</dbReference>
<feature type="signal peptide" evidence="1">
    <location>
        <begin position="1"/>
        <end position="25"/>
    </location>
</feature>
<comment type="caution">
    <text evidence="3">The sequence shown here is derived from an EMBL/GenBank/DDBJ whole genome shotgun (WGS) entry which is preliminary data.</text>
</comment>
<dbReference type="InterPro" id="IPR036116">
    <property type="entry name" value="FN3_sf"/>
</dbReference>
<dbReference type="EMBL" id="CASHTH010000734">
    <property type="protein sequence ID" value="CAI8006900.1"/>
    <property type="molecule type" value="Genomic_DNA"/>
</dbReference>
<evidence type="ECO:0000259" key="2">
    <source>
        <dbReference type="Pfam" id="PF00041"/>
    </source>
</evidence>
<name>A0AA35R8Q9_GEOBA</name>
<feature type="domain" description="Fibronectin type-III" evidence="2">
    <location>
        <begin position="44"/>
        <end position="120"/>
    </location>
</feature>
<accession>A0AA35R8Q9</accession>
<proteinExistence type="predicted"/>
<evidence type="ECO:0000256" key="1">
    <source>
        <dbReference type="SAM" id="SignalP"/>
    </source>
</evidence>
<dbReference type="SUPFAM" id="SSF49265">
    <property type="entry name" value="Fibronectin type III"/>
    <property type="match status" value="1"/>
</dbReference>
<keyword evidence="1" id="KW-0732">Signal</keyword>
<dbReference type="AlphaFoldDB" id="A0AA35R8Q9"/>
<dbReference type="InterPro" id="IPR013783">
    <property type="entry name" value="Ig-like_fold"/>
</dbReference>
<dbReference type="Gene3D" id="2.60.40.10">
    <property type="entry name" value="Immunoglobulins"/>
    <property type="match status" value="1"/>
</dbReference>
<protein>
    <recommendedName>
        <fullName evidence="2">Fibronectin type-III domain-containing protein</fullName>
    </recommendedName>
</protein>
<gene>
    <name evidence="3" type="ORF">GBAR_LOCUS4959</name>
</gene>
<sequence length="171" mass="19127">MTRQRHVWYMILLVGLCINRDPCIAIECTPSCQPPASTEEWFSDLMVCDIKPRNATLIWTRDADTTNASYIVLYEVTGNQIRSDLISGDEEQFTHVLTDLTPETVYEVQVCQPALSTCGNCEVEFSTPAAEGITCVVDCCQVLYLHVSNIVYPDTCIVGTTRWCELSTKSS</sequence>
<dbReference type="InterPro" id="IPR003961">
    <property type="entry name" value="FN3_dom"/>
</dbReference>
<reference evidence="3" key="1">
    <citation type="submission" date="2023-03" db="EMBL/GenBank/DDBJ databases">
        <authorList>
            <person name="Steffen K."/>
            <person name="Cardenas P."/>
        </authorList>
    </citation>
    <scope>NUCLEOTIDE SEQUENCE</scope>
</reference>